<dbReference type="GO" id="GO:0010008">
    <property type="term" value="C:endosome membrane"/>
    <property type="evidence" value="ECO:0007669"/>
    <property type="project" value="TreeGrafter"/>
</dbReference>
<dbReference type="InParanoid" id="A0A1E7FFA6"/>
<dbReference type="InterPro" id="IPR045802">
    <property type="entry name" value="GRV2/DNAJC13_N"/>
</dbReference>
<dbReference type="PANTHER" id="PTHR36983">
    <property type="entry name" value="DNAJ HOMOLOG SUBFAMILY C MEMBER 13"/>
    <property type="match status" value="1"/>
</dbReference>
<dbReference type="PROSITE" id="PS50076">
    <property type="entry name" value="DNAJ_2"/>
    <property type="match status" value="1"/>
</dbReference>
<feature type="region of interest" description="Disordered" evidence="1">
    <location>
        <begin position="75"/>
        <end position="95"/>
    </location>
</feature>
<dbReference type="Pfam" id="PF19432">
    <property type="entry name" value="RME-8_N"/>
    <property type="match status" value="1"/>
</dbReference>
<dbReference type="PANTHER" id="PTHR36983:SF2">
    <property type="entry name" value="DNAJ HOMOLOG SUBFAMILY C MEMBER 13"/>
    <property type="match status" value="1"/>
</dbReference>
<feature type="compositionally biased region" description="Polar residues" evidence="1">
    <location>
        <begin position="2950"/>
        <end position="2960"/>
    </location>
</feature>
<organism evidence="3 4">
    <name type="scientific">Fragilariopsis cylindrus CCMP1102</name>
    <dbReference type="NCBI Taxonomy" id="635003"/>
    <lineage>
        <taxon>Eukaryota</taxon>
        <taxon>Sar</taxon>
        <taxon>Stramenopiles</taxon>
        <taxon>Ochrophyta</taxon>
        <taxon>Bacillariophyta</taxon>
        <taxon>Bacillariophyceae</taxon>
        <taxon>Bacillariophycidae</taxon>
        <taxon>Bacillariales</taxon>
        <taxon>Bacillariaceae</taxon>
        <taxon>Fragilariopsis</taxon>
    </lineage>
</organism>
<evidence type="ECO:0000259" key="2">
    <source>
        <dbReference type="PROSITE" id="PS50076"/>
    </source>
</evidence>
<dbReference type="SUPFAM" id="SSF46565">
    <property type="entry name" value="Chaperone J-domain"/>
    <property type="match status" value="1"/>
</dbReference>
<dbReference type="Gene3D" id="1.10.287.110">
    <property type="entry name" value="DnaJ domain"/>
    <property type="match status" value="1"/>
</dbReference>
<dbReference type="InterPro" id="IPR016024">
    <property type="entry name" value="ARM-type_fold"/>
</dbReference>
<dbReference type="EMBL" id="KV784358">
    <property type="protein sequence ID" value="OEU16473.1"/>
    <property type="molecule type" value="Genomic_DNA"/>
</dbReference>
<evidence type="ECO:0000313" key="4">
    <source>
        <dbReference type="Proteomes" id="UP000095751"/>
    </source>
</evidence>
<reference evidence="3 4" key="1">
    <citation type="submission" date="2016-09" db="EMBL/GenBank/DDBJ databases">
        <title>Extensive genetic diversity and differential bi-allelic expression allows diatom success in the polar Southern Ocean.</title>
        <authorList>
            <consortium name="DOE Joint Genome Institute"/>
            <person name="Mock T."/>
            <person name="Otillar R.P."/>
            <person name="Strauss J."/>
            <person name="Dupont C."/>
            <person name="Frickenhaus S."/>
            <person name="Maumus F."/>
            <person name="Mcmullan M."/>
            <person name="Sanges R."/>
            <person name="Schmutz J."/>
            <person name="Toseland A."/>
            <person name="Valas R."/>
            <person name="Veluchamy A."/>
            <person name="Ward B.J."/>
            <person name="Allen A."/>
            <person name="Barry K."/>
            <person name="Falciatore A."/>
            <person name="Ferrante M."/>
            <person name="Fortunato A.E."/>
            <person name="Gloeckner G."/>
            <person name="Gruber A."/>
            <person name="Hipkin R."/>
            <person name="Janech M."/>
            <person name="Kroth P."/>
            <person name="Leese F."/>
            <person name="Lindquist E."/>
            <person name="Lyon B.R."/>
            <person name="Martin J."/>
            <person name="Mayer C."/>
            <person name="Parker M."/>
            <person name="Quesneville H."/>
            <person name="Raymond J."/>
            <person name="Uhlig C."/>
            <person name="Valentin K.U."/>
            <person name="Worden A.Z."/>
            <person name="Armbrust E.V."/>
            <person name="Bowler C."/>
            <person name="Green B."/>
            <person name="Moulton V."/>
            <person name="Van Oosterhout C."/>
            <person name="Grigoriev I."/>
        </authorList>
    </citation>
    <scope>NUCLEOTIDE SEQUENCE [LARGE SCALE GENOMIC DNA]</scope>
    <source>
        <strain evidence="3 4">CCMP1102</strain>
    </source>
</reference>
<dbReference type="SMART" id="SM00271">
    <property type="entry name" value="DnaJ"/>
    <property type="match status" value="1"/>
</dbReference>
<dbReference type="KEGG" id="fcy:FRACYDRAFT_239064"/>
<feature type="region of interest" description="Disordered" evidence="1">
    <location>
        <begin position="2687"/>
        <end position="2810"/>
    </location>
</feature>
<feature type="compositionally biased region" description="Low complexity" evidence="1">
    <location>
        <begin position="2706"/>
        <end position="2716"/>
    </location>
</feature>
<keyword evidence="4" id="KW-1185">Reference proteome</keyword>
<dbReference type="Pfam" id="PF00226">
    <property type="entry name" value="DnaJ"/>
    <property type="match status" value="1"/>
</dbReference>
<feature type="region of interest" description="Disordered" evidence="1">
    <location>
        <begin position="1"/>
        <end position="59"/>
    </location>
</feature>
<proteinExistence type="predicted"/>
<feature type="compositionally biased region" description="Polar residues" evidence="1">
    <location>
        <begin position="2861"/>
        <end position="2937"/>
    </location>
</feature>
<feature type="compositionally biased region" description="Low complexity" evidence="1">
    <location>
        <begin position="25"/>
        <end position="59"/>
    </location>
</feature>
<name>A0A1E7FFA6_9STRA</name>
<dbReference type="GO" id="GO:0006898">
    <property type="term" value="P:receptor-mediated endocytosis"/>
    <property type="evidence" value="ECO:0007669"/>
    <property type="project" value="TreeGrafter"/>
</dbReference>
<dbReference type="GO" id="GO:0007032">
    <property type="term" value="P:endosome organization"/>
    <property type="evidence" value="ECO:0007669"/>
    <property type="project" value="InterPro"/>
</dbReference>
<dbReference type="OrthoDB" id="69656at2759"/>
<protein>
    <recommendedName>
        <fullName evidence="2">J domain-containing protein</fullName>
    </recommendedName>
</protein>
<gene>
    <name evidence="3" type="ORF">FRACYDRAFT_239064</name>
</gene>
<dbReference type="CDD" id="cd06257">
    <property type="entry name" value="DnaJ"/>
    <property type="match status" value="1"/>
</dbReference>
<feature type="region of interest" description="Disordered" evidence="1">
    <location>
        <begin position="2849"/>
        <end position="2937"/>
    </location>
</feature>
<dbReference type="SUPFAM" id="SSF48371">
    <property type="entry name" value="ARM repeat"/>
    <property type="match status" value="1"/>
</dbReference>
<feature type="compositionally biased region" description="Polar residues" evidence="1">
    <location>
        <begin position="2687"/>
        <end position="2705"/>
    </location>
</feature>
<dbReference type="GO" id="GO:2000641">
    <property type="term" value="P:regulation of early endosome to late endosome transport"/>
    <property type="evidence" value="ECO:0007669"/>
    <property type="project" value="InterPro"/>
</dbReference>
<evidence type="ECO:0000256" key="1">
    <source>
        <dbReference type="SAM" id="MobiDB-lite"/>
    </source>
</evidence>
<feature type="region of interest" description="Disordered" evidence="1">
    <location>
        <begin position="2950"/>
        <end position="2982"/>
    </location>
</feature>
<dbReference type="InterPro" id="IPR001623">
    <property type="entry name" value="DnaJ_domain"/>
</dbReference>
<sequence>MNNPNNNVNYGGGQQPPQMSPQPPNINQQNQAVKGQYLPHQQQQQHQQQHQQQQQQPQQQQQQQYLQQQQQQQYLQQQQQQPPHTVVQENYQQPQPHQQNLEAVGQVVCPIQQEQITQGIVNEQQEEQTAVEGVQEKFKGLLKQAKDNLPISTKQPTGPNLGFKPTAAMALRHEDTLVSGKRPLYQFQVTKLRSWRTGYTRLLCLYNDHFSTFDPDSHQVTNTWNYGNLDDFMAIEKDQFLLQVQSDKLKFQCHNVDRSMALSALLECKDEHENNTSGVESLPSASTSSPIILCNRWTRHGNVVPSALRLTTYALVEVHPVSKLRIQTYRFVDIAAISFLSDDPTGIILHLKTRKTRLFCVTNKARSDIVMWMRQTEDRIGLELHMTDSCTLQEWKDRRRQDQRPRKSAPIATEWQVTKQSKRHDASVVGTASGNGWPGGVVNRRLCITGTGQVLEMDVSGAIVSIRQLSELYAIVRPSTAGDTLWLEYSDGHSKKYSSKSRDSLLVSLLDAAATLGKNPKVQVSDVPTAGYCLASFSTMTTLEKSGGIFQPISIPLHCLKRVHTVGVAAFSYMNTSTESSTEEGVPMNPIEECRNVIEICREFNSSVLPTAEGLPKSEKDKQVLGSIGSLWGLVAWLLEYKKDRRLAEQSAGPILQTLHRLSKTPAGYKNSIELATFLDCIPYLLTIDDAFSKFWAFRTLTVLLSGFPGKLRDKEIEYVNKSVIFAAGGPRIIHDMVQSILDQDCSDLIRMVMSDILQSVLCSYADTTTQDVFACFIKALGENYQGLLNTLYQQTPFVLENSALLLHLLNTHAPTVSGTIREASLASGILLHHFHAAIFSPMAGQRFLSRFLCSLWLSGPMNCDEKKLLKRMVPRGFIPYLKMPPLSRVEEEQLDVIEQDAIEENIPEDGAQSVDNDNVTGAAGTNTARLRSRITLARASSKHGIQNQQAQENFRVFFHTLTQDLNLPDLIWNQQTRRELRIGLESEIQYIHRETEARGMDKIAWNHQHVYMRLWLQAGDGFIKTWDEPLRLFELLFRRFLCELDRNTNVTVMCIRCLERLYAVHGVEIGAFPDVMILIRSMASTRNIETQHRVLGLLATILGVRQDNEEDEDRVNVPENAEQLLNIESIEQLCQFVAWGHTNGVQVGNLMTSLLDSTKPKHSLLTDGGQTQPGGYVNESSSKSTASTLSAGCPPVWFVATTHRKPPPPETVRGPFRISELQNMIESGEISPFTLVTSTHVENYEEEDGTDTAELMQIDTGKWKRLDEIWQLRWQLCTDGNESGIYSSSEIALRALLSLTRLVDLHRSLDSRGLPYYPIPIAKRIICGLSKDPFSSSGGETINNRLSFLSILAQSILCNDHDVVEQAANLLFKLTQYNAEATSKLYLTGVYFFIACYTGSNFIALAKLTHATHLAQHFRSGYAAAADNDELSIKDRSVMGGLLPEGLLYILVNYGIERFNDVFVGYSDNPEVIWDLDMRKHLIEMVRQHLGDFPKRLWQNTTTQYEYCPMPSVAYKRLEKEIFCHNYYLKNLCDETRFPNWPISEPVEVFRSCLEEFKKQMNRNESDEEQALQESTKILNLKAGDTSKDLRKAYRMMARKYHPDKNPAGRDMFEAIQKAYELLLPIIDNEQEMRIFDVSGIEDDKEGNTTGGCSNSAEGFTGGRSQMETLQLLVKTQILICKRFETDIGKYKYPAYQLLLSCLKLTSPCRESREKDDCGDRIFSSSFCTERRAVFVRDSVELIFRTCLVSPLNAEELVSESGISILYSIFDFYLHAGSLLEKRTGNDSDKVSDETVHEILSLVVHTIAGVAYYESGRCAIESLPNLSEFCLNWRRCIDGKYLSNTKQATDLLLKKFAVEGVANMARSGILQKSLVGSGILWPLGRFLLGFDHTLDESSVPRDNTDDDIGVSQASSNTLARLSARALGMLSGFLQQDPKLATPRNLEVQAAMNTILTSPIALLLRNKRTSEILRTLNTNLESPAKIWNIEMRGELMNLLSTVEANRPEGKVQTLSEELDGLSGFEYRTLKDELQVGGIYVRVFNKIGLENGSLRDVIDPGLFAKELINYIARCINACDDLPEGWIELGVSETNAGEGIVSNTALHTVPITDRRFIMVISALRLLIRANSPIDDVLYIPSVLLSLLELPQDSEAFEIGCDILSILTSKQGFVNAVAEQGALWRLLWILERQGGSDDASLDSQGQNDMLKKQRGWTFLESLSSSPTIALKVLESSAWLELLGILVGYSEFTKVWIARSGAAKILSRLLWDPKTGQTLAPLLGRFLPTSLIVVLKEEGPDTMLNLFDGESDTPELIWDNEMRGELRKATSIELNLCMKFRRENGTGNESFNLESNVRVKYTKLENELFIGGVYVTRFLKEPTFNLRDPTSFLEMLLQRWTHELQMCTENESNGEEKDSTDVVLGGQDNLQPVTDAIVYLCKIRTNLCDKLTQWGYMARCLSFLENILRRDLVGSPLLSVMRILHVAVSRRVNVESLIASGTNDRLHGIIAFTMRAVGDTTLHADAGFMLEMLKKIFVDALGDVQKASQLQSGTATRTSYSSAGNNYAMAPSPAPGENPVSRNRVRVNMGDDPLGLGGGFPPAPAPVTRQGVVPSLNTSQNYGQAQQMGATNAYSGIGGQSNLNQMGSSQNYNVGPQQLQQAYNAQTMDGSSTVGNTGNQMYGGIQNQQQFYPMQPTQPSNLSPQYTVSQQQQQQQQQQQRSVVGSFSQRSVMAQQTYPSQGNHNQLNSQQYSGPTVSSSINGLANPTRISSSGQGTHSSYNANSQNTSNFSQYNVNQTNPQQTGQSFGQNPLLSQGSQISQVHQTPKPIFQANQAQAPTRVVSQGIPAGSMGSYATQVPPPQTHGVNIQPTPSAISYQQPKNNQTTTKSTRLQSDQIPIQSQHQHDNIANQYSHQPVNPYPNQQHRSYQGSQQSLAQSTNAPVVETVTNDGQEINAVSPSNDSHLPPPQQQNSTVNEGNGIDARTQPEMPSIQAARNVETVHGAPDSADGRRALLESALLCDLPSYLIESVLENPNLSKVKDPASVKVHDTV</sequence>
<accession>A0A1E7FFA6</accession>
<dbReference type="InterPro" id="IPR044978">
    <property type="entry name" value="GRV2/DNAJC13"/>
</dbReference>
<evidence type="ECO:0000313" key="3">
    <source>
        <dbReference type="EMBL" id="OEU16473.1"/>
    </source>
</evidence>
<dbReference type="Proteomes" id="UP000095751">
    <property type="component" value="Unassembled WGS sequence"/>
</dbReference>
<feature type="domain" description="J" evidence="2">
    <location>
        <begin position="1575"/>
        <end position="1641"/>
    </location>
</feature>
<dbReference type="InterPro" id="IPR036869">
    <property type="entry name" value="J_dom_sf"/>
</dbReference>
<feature type="compositionally biased region" description="Polar residues" evidence="1">
    <location>
        <begin position="2717"/>
        <end position="2810"/>
    </location>
</feature>